<evidence type="ECO:0000313" key="2">
    <source>
        <dbReference type="Proteomes" id="UP000613740"/>
    </source>
</evidence>
<evidence type="ECO:0000313" key="1">
    <source>
        <dbReference type="EMBL" id="KAG2424322.1"/>
    </source>
</evidence>
<keyword evidence="2" id="KW-1185">Reference proteome</keyword>
<protein>
    <submittedName>
        <fullName evidence="1">Uncharacterized protein</fullName>
    </submittedName>
</protein>
<organism evidence="1 2">
    <name type="scientific">Chlamydomonas schloesseri</name>
    <dbReference type="NCBI Taxonomy" id="2026947"/>
    <lineage>
        <taxon>Eukaryota</taxon>
        <taxon>Viridiplantae</taxon>
        <taxon>Chlorophyta</taxon>
        <taxon>core chlorophytes</taxon>
        <taxon>Chlorophyceae</taxon>
        <taxon>CS clade</taxon>
        <taxon>Chlamydomonadales</taxon>
        <taxon>Chlamydomonadaceae</taxon>
        <taxon>Chlamydomonas</taxon>
    </lineage>
</organism>
<name>A0A835SGC5_9CHLO</name>
<proteinExistence type="predicted"/>
<accession>A0A835SGC5</accession>
<dbReference type="EMBL" id="JAEHOD010000125">
    <property type="protein sequence ID" value="KAG2424322.1"/>
    <property type="molecule type" value="Genomic_DNA"/>
</dbReference>
<reference evidence="1" key="1">
    <citation type="journal article" date="2020" name="bioRxiv">
        <title>Comparative genomics of Chlamydomonas.</title>
        <authorList>
            <person name="Craig R.J."/>
            <person name="Hasan A.R."/>
            <person name="Ness R.W."/>
            <person name="Keightley P.D."/>
        </authorList>
    </citation>
    <scope>NUCLEOTIDE SEQUENCE</scope>
    <source>
        <strain evidence="1">CCAP 11/173</strain>
    </source>
</reference>
<comment type="caution">
    <text evidence="1">The sequence shown here is derived from an EMBL/GenBank/DDBJ whole genome shotgun (WGS) entry which is preliminary data.</text>
</comment>
<dbReference type="Proteomes" id="UP000613740">
    <property type="component" value="Unassembled WGS sequence"/>
</dbReference>
<dbReference type="AlphaFoldDB" id="A0A835SGC5"/>
<dbReference type="OrthoDB" id="559862at2759"/>
<gene>
    <name evidence="1" type="ORF">HYH02_015182</name>
</gene>
<sequence>MKKGFTIGHVPISSMAMLHFLKKYKLSNHVGDGRDYSASEQTAAWAIACNLHKFETASSRFDNYITTDGKAVHLLMDRTIAIEAGRSSQLTPAQSVQLLYDPKVDKVGVDPGVDQVTTTARLDGSVSAFSSASYYEQAHFNTSRRRIDKWNSDEASQAATQKLKEVTAETADFDQYCKFLRTPSAVKTGNSLENSEGSDSCCGTTWNRDVNGAKNMLMLLMCILHGYKRPHAFRLAHAKNG</sequence>